<dbReference type="SMART" id="SM00387">
    <property type="entry name" value="HATPase_c"/>
    <property type="match status" value="1"/>
</dbReference>
<dbReference type="InterPro" id="IPR005467">
    <property type="entry name" value="His_kinase_dom"/>
</dbReference>
<dbReference type="Gene3D" id="3.40.50.2300">
    <property type="match status" value="1"/>
</dbReference>
<evidence type="ECO:0000256" key="2">
    <source>
        <dbReference type="ARBA" id="ARBA00004651"/>
    </source>
</evidence>
<evidence type="ECO:0000256" key="10">
    <source>
        <dbReference type="ARBA" id="ARBA00023012"/>
    </source>
</evidence>
<evidence type="ECO:0000256" key="8">
    <source>
        <dbReference type="ARBA" id="ARBA00022840"/>
    </source>
</evidence>
<dbReference type="Pfam" id="PF01627">
    <property type="entry name" value="Hpt"/>
    <property type="match status" value="1"/>
</dbReference>
<evidence type="ECO:0000256" key="12">
    <source>
        <dbReference type="PROSITE-ProRule" id="PRU00110"/>
    </source>
</evidence>
<keyword evidence="10" id="KW-0902">Two-component regulatory system</keyword>
<proteinExistence type="predicted"/>
<keyword evidence="9" id="KW-1133">Transmembrane helix</keyword>
<dbReference type="EMBL" id="LN614830">
    <property type="protein sequence ID" value="CEG59851.1"/>
    <property type="molecule type" value="Genomic_DNA"/>
</dbReference>
<dbReference type="AlphaFoldDB" id="A0A098GEE6"/>
<dbReference type="Gene3D" id="3.30.450.20">
    <property type="entry name" value="PAS domain"/>
    <property type="match status" value="1"/>
</dbReference>
<dbReference type="InterPro" id="IPR011006">
    <property type="entry name" value="CheY-like_superfamily"/>
</dbReference>
<comment type="subcellular location">
    <subcellularLocation>
        <location evidence="2">Cell membrane</location>
        <topology evidence="2">Multi-pass membrane protein</topology>
    </subcellularLocation>
</comment>
<accession>A0A098GEE6</accession>
<dbReference type="PATRIC" id="fig|451.8.peg.85"/>
<dbReference type="CDD" id="cd17546">
    <property type="entry name" value="REC_hyHK_CKI1_RcsC-like"/>
    <property type="match status" value="1"/>
</dbReference>
<dbReference type="InterPro" id="IPR000700">
    <property type="entry name" value="PAS-assoc_C"/>
</dbReference>
<dbReference type="InterPro" id="IPR036890">
    <property type="entry name" value="HATPase_C_sf"/>
</dbReference>
<evidence type="ECO:0000313" key="19">
    <source>
        <dbReference type="EMBL" id="SCY52073.1"/>
    </source>
</evidence>
<feature type="domain" description="PAC" evidence="16">
    <location>
        <begin position="81"/>
        <end position="134"/>
    </location>
</feature>
<dbReference type="InterPro" id="IPR000014">
    <property type="entry name" value="PAS"/>
</dbReference>
<dbReference type="GO" id="GO:0005524">
    <property type="term" value="F:ATP binding"/>
    <property type="evidence" value="ECO:0007669"/>
    <property type="project" value="UniProtKB-KW"/>
</dbReference>
<dbReference type="Proteomes" id="UP000182998">
    <property type="component" value="Unassembled WGS sequence"/>
</dbReference>
<dbReference type="InterPro" id="IPR036097">
    <property type="entry name" value="HisK_dim/P_sf"/>
</dbReference>
<dbReference type="PROSITE" id="PS50894">
    <property type="entry name" value="HPT"/>
    <property type="match status" value="1"/>
</dbReference>
<keyword evidence="8" id="KW-0067">ATP-binding</keyword>
<evidence type="ECO:0000256" key="9">
    <source>
        <dbReference type="ARBA" id="ARBA00022989"/>
    </source>
</evidence>
<dbReference type="SUPFAM" id="SSF47226">
    <property type="entry name" value="Histidine-containing phosphotransfer domain, HPT domain"/>
    <property type="match status" value="1"/>
</dbReference>
<dbReference type="FunFam" id="3.30.565.10:FF:000010">
    <property type="entry name" value="Sensor histidine kinase RcsC"/>
    <property type="match status" value="1"/>
</dbReference>
<dbReference type="STRING" id="451.B6N58_12770"/>
<dbReference type="InterPro" id="IPR036641">
    <property type="entry name" value="HPT_dom_sf"/>
</dbReference>
<dbReference type="Pfam" id="PF00512">
    <property type="entry name" value="HisKA"/>
    <property type="match status" value="1"/>
</dbReference>
<dbReference type="InterPro" id="IPR004358">
    <property type="entry name" value="Sig_transdc_His_kin-like_C"/>
</dbReference>
<evidence type="ECO:0000259" key="15">
    <source>
        <dbReference type="PROSITE" id="PS50110"/>
    </source>
</evidence>
<dbReference type="OrthoDB" id="9770795at2"/>
<keyword evidence="6" id="KW-0812">Transmembrane</keyword>
<feature type="domain" description="HPt" evidence="17">
    <location>
        <begin position="585"/>
        <end position="682"/>
    </location>
</feature>
<dbReference type="EC" id="2.7.13.3" evidence="3"/>
<evidence type="ECO:0000259" key="17">
    <source>
        <dbReference type="PROSITE" id="PS50894"/>
    </source>
</evidence>
<reference evidence="19 21" key="3">
    <citation type="submission" date="2016-10" db="EMBL/GenBank/DDBJ databases">
        <authorList>
            <person name="Varghese N."/>
            <person name="Submissions S."/>
        </authorList>
    </citation>
    <scope>NUCLEOTIDE SEQUENCE [LARGE SCALE GENOMIC DNA]</scope>
    <source>
        <strain evidence="19 21">ATCC 33218</strain>
    </source>
</reference>
<evidence type="ECO:0000256" key="1">
    <source>
        <dbReference type="ARBA" id="ARBA00000085"/>
    </source>
</evidence>
<dbReference type="EMBL" id="FMVN01000009">
    <property type="protein sequence ID" value="SCY52073.1"/>
    <property type="molecule type" value="Genomic_DNA"/>
</dbReference>
<dbReference type="CDD" id="cd16922">
    <property type="entry name" value="HATPase_EvgS-ArcB-TorS-like"/>
    <property type="match status" value="1"/>
</dbReference>
<dbReference type="Gene3D" id="1.20.120.160">
    <property type="entry name" value="HPT domain"/>
    <property type="match status" value="1"/>
</dbReference>
<keyword evidence="5 13" id="KW-0597">Phosphoprotein</keyword>
<feature type="domain" description="Histidine kinase" evidence="14">
    <location>
        <begin position="152"/>
        <end position="374"/>
    </location>
</feature>
<keyword evidence="21" id="KW-1185">Reference proteome</keyword>
<evidence type="ECO:0000313" key="20">
    <source>
        <dbReference type="Proteomes" id="UP000032414"/>
    </source>
</evidence>
<keyword evidence="18" id="KW-0418">Kinase</keyword>
<evidence type="ECO:0000313" key="18">
    <source>
        <dbReference type="EMBL" id="CEG59851.1"/>
    </source>
</evidence>
<dbReference type="HOGENOM" id="CLU_000445_114_15_6"/>
<reference evidence="20" key="2">
    <citation type="submission" date="2014-09" db="EMBL/GenBank/DDBJ databases">
        <authorList>
            <person name="Gomez-Valero L."/>
        </authorList>
    </citation>
    <scope>NUCLEOTIDE SEQUENCE [LARGE SCALE GENOMIC DNA]</scope>
    <source>
        <strain evidence="20">ATCC33218</strain>
    </source>
</reference>
<dbReference type="PROSITE" id="PS50113">
    <property type="entry name" value="PAC"/>
    <property type="match status" value="1"/>
</dbReference>
<dbReference type="SUPFAM" id="SSF55874">
    <property type="entry name" value="ATPase domain of HSP90 chaperone/DNA topoisomerase II/histidine kinase"/>
    <property type="match status" value="1"/>
</dbReference>
<evidence type="ECO:0000259" key="14">
    <source>
        <dbReference type="PROSITE" id="PS50109"/>
    </source>
</evidence>
<dbReference type="Pfam" id="PF02518">
    <property type="entry name" value="HATPase_c"/>
    <property type="match status" value="1"/>
</dbReference>
<reference evidence="18" key="1">
    <citation type="submission" date="2014-09" db="EMBL/GenBank/DDBJ databases">
        <authorList>
            <person name="GOMEZ-VALERO Laura"/>
        </authorList>
    </citation>
    <scope>NUCLEOTIDE SEQUENCE</scope>
    <source>
        <strain evidence="18">ATCC33218</strain>
    </source>
</reference>
<dbReference type="PRINTS" id="PR00344">
    <property type="entry name" value="BCTRLSENSOR"/>
</dbReference>
<dbReference type="PROSITE" id="PS50110">
    <property type="entry name" value="RESPONSE_REGULATORY"/>
    <property type="match status" value="1"/>
</dbReference>
<gene>
    <name evidence="18" type="ORF">LMI_0504</name>
    <name evidence="19" type="ORF">SAMN02982997_01943</name>
</gene>
<dbReference type="InterPro" id="IPR003594">
    <property type="entry name" value="HATPase_dom"/>
</dbReference>
<dbReference type="SMART" id="SM00388">
    <property type="entry name" value="HisKA"/>
    <property type="match status" value="1"/>
</dbReference>
<dbReference type="Pfam" id="PF00072">
    <property type="entry name" value="Response_reg"/>
    <property type="match status" value="1"/>
</dbReference>
<dbReference type="InterPro" id="IPR035965">
    <property type="entry name" value="PAS-like_dom_sf"/>
</dbReference>
<evidence type="ECO:0000259" key="16">
    <source>
        <dbReference type="PROSITE" id="PS50113"/>
    </source>
</evidence>
<dbReference type="InterPro" id="IPR001789">
    <property type="entry name" value="Sig_transdc_resp-reg_receiver"/>
</dbReference>
<evidence type="ECO:0000256" key="6">
    <source>
        <dbReference type="ARBA" id="ARBA00022692"/>
    </source>
</evidence>
<dbReference type="RefSeq" id="WP_052679417.1">
    <property type="nucleotide sequence ID" value="NZ_CP020614.1"/>
</dbReference>
<dbReference type="Pfam" id="PF08448">
    <property type="entry name" value="PAS_4"/>
    <property type="match status" value="1"/>
</dbReference>
<feature type="modified residue" description="Phosphohistidine" evidence="12">
    <location>
        <position position="624"/>
    </location>
</feature>
<name>A0A098GEE6_LEGMI</name>
<dbReference type="PROSITE" id="PS50109">
    <property type="entry name" value="HIS_KIN"/>
    <property type="match status" value="1"/>
</dbReference>
<organism evidence="18 20">
    <name type="scientific">Legionella micdadei</name>
    <name type="common">Tatlockia micdadei</name>
    <dbReference type="NCBI Taxonomy" id="451"/>
    <lineage>
        <taxon>Bacteria</taxon>
        <taxon>Pseudomonadati</taxon>
        <taxon>Pseudomonadota</taxon>
        <taxon>Gammaproteobacteria</taxon>
        <taxon>Legionellales</taxon>
        <taxon>Legionellaceae</taxon>
        <taxon>Legionella</taxon>
    </lineage>
</organism>
<dbReference type="Gene3D" id="1.10.287.130">
    <property type="match status" value="1"/>
</dbReference>
<feature type="domain" description="Response regulatory" evidence="15">
    <location>
        <begin position="417"/>
        <end position="536"/>
    </location>
</feature>
<dbReference type="PANTHER" id="PTHR45339">
    <property type="entry name" value="HYBRID SIGNAL TRANSDUCTION HISTIDINE KINASE J"/>
    <property type="match status" value="1"/>
</dbReference>
<evidence type="ECO:0000313" key="21">
    <source>
        <dbReference type="Proteomes" id="UP000182998"/>
    </source>
</evidence>
<keyword evidence="18" id="KW-0808">Transferase</keyword>
<dbReference type="KEGG" id="tmc:LMI_0504"/>
<evidence type="ECO:0000256" key="13">
    <source>
        <dbReference type="PROSITE-ProRule" id="PRU00169"/>
    </source>
</evidence>
<dbReference type="GO" id="GO:0000155">
    <property type="term" value="F:phosphorelay sensor kinase activity"/>
    <property type="evidence" value="ECO:0007669"/>
    <property type="project" value="InterPro"/>
</dbReference>
<evidence type="ECO:0000256" key="3">
    <source>
        <dbReference type="ARBA" id="ARBA00012438"/>
    </source>
</evidence>
<protein>
    <recommendedName>
        <fullName evidence="3">histidine kinase</fullName>
        <ecNumber evidence="3">2.7.13.3</ecNumber>
    </recommendedName>
</protein>
<dbReference type="Proteomes" id="UP000032414">
    <property type="component" value="Chromosome I"/>
</dbReference>
<comment type="catalytic activity">
    <reaction evidence="1">
        <text>ATP + protein L-histidine = ADP + protein N-phospho-L-histidine.</text>
        <dbReference type="EC" id="2.7.13.3"/>
    </reaction>
</comment>
<evidence type="ECO:0000256" key="4">
    <source>
        <dbReference type="ARBA" id="ARBA00022475"/>
    </source>
</evidence>
<dbReference type="InterPro" id="IPR003661">
    <property type="entry name" value="HisK_dim/P_dom"/>
</dbReference>
<dbReference type="SUPFAM" id="SSF52172">
    <property type="entry name" value="CheY-like"/>
    <property type="match status" value="1"/>
</dbReference>
<keyword evidence="7" id="KW-0547">Nucleotide-binding</keyword>
<dbReference type="Gene3D" id="3.30.565.10">
    <property type="entry name" value="Histidine kinase-like ATPase, C-terminal domain"/>
    <property type="match status" value="1"/>
</dbReference>
<dbReference type="InterPro" id="IPR008207">
    <property type="entry name" value="Sig_transdc_His_kin_Hpt_dom"/>
</dbReference>
<keyword evidence="4" id="KW-1003">Cell membrane</keyword>
<sequence>MQSKAKILELLKIVAPILPAPIYWEDVNSVLLGGNEAVFNATGAMLPEAYVGKTLFELYPADMAAHIKQHNEEVMRTGKILSQEEAIRDISTGELKYFTAIKAPLRDDEGNIIGIVGTSIDITEQKKLLDDLKLAKEIAESANQAKTEFIANMSHDIRTPLSGIIGMSHFLEENTDDPEEKQYALWVNQSGEQLLKLLNGVLDVVSAAHLSEGDIVAESIDLRQSIEDIVRLERPTIHAKHLEFKVDIDDSVPQYIICDRFKLNRILLNLVGNAIKFTQKGYIELAIKQISQSGRTVILRFSVRDTGPGIPKSLQSKVFEQFYRISPSYKGDHHGHGIGLHIAEKYVALLGGQIQLESVEGQGTTFFFTLPLTIGQEEKAVPSTRLSQKIKQSSSRRISNPHDKKISTSINSSPLATLLLIEDNEIALRMIEVTAEKSGCHYVSTNNGEDALQLAKSKKFDLIITDIGLPGISGNELTRQIRKWEECEDKKPIPIIGLTAHGLTEAENESLKAGMNQVISKPIKLTVLQSVLAQFLPQKEGLSSSTEAEKQFLGLDLPDTKEELFKLDGYPLLDVQEGISNLGEEIILRDLLNSMISEEIPKTITRLEEAYKAQNWESIEKLAHHFKSAALYCGTTRLKYACQYVERYRKAGHEELLDELYHQLINVIQKTNHHIREWLKPIL</sequence>
<dbReference type="SMART" id="SM00448">
    <property type="entry name" value="REC"/>
    <property type="match status" value="1"/>
</dbReference>
<dbReference type="GO" id="GO:0005886">
    <property type="term" value="C:plasma membrane"/>
    <property type="evidence" value="ECO:0007669"/>
    <property type="project" value="UniProtKB-SubCell"/>
</dbReference>
<dbReference type="NCBIfam" id="TIGR00229">
    <property type="entry name" value="sensory_box"/>
    <property type="match status" value="1"/>
</dbReference>
<dbReference type="PANTHER" id="PTHR45339:SF1">
    <property type="entry name" value="HYBRID SIGNAL TRANSDUCTION HISTIDINE KINASE J"/>
    <property type="match status" value="1"/>
</dbReference>
<keyword evidence="11" id="KW-0472">Membrane</keyword>
<evidence type="ECO:0000256" key="5">
    <source>
        <dbReference type="ARBA" id="ARBA00022553"/>
    </source>
</evidence>
<feature type="modified residue" description="4-aspartylphosphate" evidence="13">
    <location>
        <position position="466"/>
    </location>
</feature>
<dbReference type="CDD" id="cd00082">
    <property type="entry name" value="HisKA"/>
    <property type="match status" value="1"/>
</dbReference>
<dbReference type="SUPFAM" id="SSF55785">
    <property type="entry name" value="PYP-like sensor domain (PAS domain)"/>
    <property type="match status" value="1"/>
</dbReference>
<dbReference type="SUPFAM" id="SSF47384">
    <property type="entry name" value="Homodimeric domain of signal transducing histidine kinase"/>
    <property type="match status" value="1"/>
</dbReference>
<evidence type="ECO:0000256" key="7">
    <source>
        <dbReference type="ARBA" id="ARBA00022741"/>
    </source>
</evidence>
<evidence type="ECO:0000256" key="11">
    <source>
        <dbReference type="ARBA" id="ARBA00023136"/>
    </source>
</evidence>
<dbReference type="InterPro" id="IPR013656">
    <property type="entry name" value="PAS_4"/>
</dbReference>